<reference evidence="2 3" key="1">
    <citation type="journal article" date="2019" name="Int. J. Syst. Evol. Microbiol.">
        <title>The Global Catalogue of Microorganisms (GCM) 10K type strain sequencing project: providing services to taxonomists for standard genome sequencing and annotation.</title>
        <authorList>
            <consortium name="The Broad Institute Genomics Platform"/>
            <consortium name="The Broad Institute Genome Sequencing Center for Infectious Disease"/>
            <person name="Wu L."/>
            <person name="Ma J."/>
        </authorList>
    </citation>
    <scope>NUCLEOTIDE SEQUENCE [LARGE SCALE GENOMIC DNA]</scope>
    <source>
        <strain evidence="2 3">JCM 13929</strain>
    </source>
</reference>
<dbReference type="EMBL" id="BAAAMU010000132">
    <property type="protein sequence ID" value="GAA1683172.1"/>
    <property type="molecule type" value="Genomic_DNA"/>
</dbReference>
<evidence type="ECO:0000256" key="1">
    <source>
        <dbReference type="SAM" id="MobiDB-lite"/>
    </source>
</evidence>
<evidence type="ECO:0000313" key="3">
    <source>
        <dbReference type="Proteomes" id="UP001500064"/>
    </source>
</evidence>
<protein>
    <submittedName>
        <fullName evidence="2">Uncharacterized protein</fullName>
    </submittedName>
</protein>
<feature type="region of interest" description="Disordered" evidence="1">
    <location>
        <begin position="66"/>
        <end position="88"/>
    </location>
</feature>
<accession>A0ABN2H847</accession>
<feature type="compositionally biased region" description="Basic residues" evidence="1">
    <location>
        <begin position="79"/>
        <end position="88"/>
    </location>
</feature>
<keyword evidence="3" id="KW-1185">Reference proteome</keyword>
<name>A0ABN2H847_9ACTN</name>
<organism evidence="2 3">
    <name type="scientific">Nonomuraea maheshkhaliensis</name>
    <dbReference type="NCBI Taxonomy" id="419590"/>
    <lineage>
        <taxon>Bacteria</taxon>
        <taxon>Bacillati</taxon>
        <taxon>Actinomycetota</taxon>
        <taxon>Actinomycetes</taxon>
        <taxon>Streptosporangiales</taxon>
        <taxon>Streptosporangiaceae</taxon>
        <taxon>Nonomuraea</taxon>
    </lineage>
</organism>
<evidence type="ECO:0000313" key="2">
    <source>
        <dbReference type="EMBL" id="GAA1683172.1"/>
    </source>
</evidence>
<gene>
    <name evidence="2" type="ORF">GCM10009733_094600</name>
</gene>
<sequence length="88" mass="9503">MHAVSANVAITVMITVRGLEPADIASIVSYETKGMRVDLCHIARSVAVHGAVNGLRLRRGATRGRYADVRQSAGEQRSGRHARRVTHG</sequence>
<proteinExistence type="predicted"/>
<comment type="caution">
    <text evidence="2">The sequence shown here is derived from an EMBL/GenBank/DDBJ whole genome shotgun (WGS) entry which is preliminary data.</text>
</comment>
<dbReference type="Proteomes" id="UP001500064">
    <property type="component" value="Unassembled WGS sequence"/>
</dbReference>